<gene>
    <name evidence="2" type="ORF">F8M41_001459</name>
</gene>
<feature type="region of interest" description="Disordered" evidence="1">
    <location>
        <begin position="187"/>
        <end position="217"/>
    </location>
</feature>
<evidence type="ECO:0000313" key="3">
    <source>
        <dbReference type="Proteomes" id="UP000439903"/>
    </source>
</evidence>
<accession>A0A8H3XEE7</accession>
<evidence type="ECO:0000256" key="1">
    <source>
        <dbReference type="SAM" id="MobiDB-lite"/>
    </source>
</evidence>
<reference evidence="2 3" key="1">
    <citation type="journal article" date="2019" name="Environ. Microbiol.">
        <title>At the nexus of three kingdoms: the genome of the mycorrhizal fungus Gigaspora margarita provides insights into plant, endobacterial and fungal interactions.</title>
        <authorList>
            <person name="Venice F."/>
            <person name="Ghignone S."/>
            <person name="Salvioli di Fossalunga A."/>
            <person name="Amselem J."/>
            <person name="Novero M."/>
            <person name="Xianan X."/>
            <person name="Sedzielewska Toro K."/>
            <person name="Morin E."/>
            <person name="Lipzen A."/>
            <person name="Grigoriev I.V."/>
            <person name="Henrissat B."/>
            <person name="Martin F.M."/>
            <person name="Bonfante P."/>
        </authorList>
    </citation>
    <scope>NUCLEOTIDE SEQUENCE [LARGE SCALE GENOMIC DNA]</scope>
    <source>
        <strain evidence="2 3">BEG34</strain>
    </source>
</reference>
<name>A0A8H3XEE7_GIGMA</name>
<sequence length="217" mass="24728">MGAQKSYCFLQIPSLLIINISSRKRSLLSLLNEEGVSNLSQKNTNQRRKIICNCNKCNRLLVDYKTKVAYKSRIQQPLKKQSSDLSFHKLALSLQEQEEIGSPSSSQDLIEEIEEIEEVFNTLASNENEYIFKLRVRNLALNGFMSFNVDYENIAVEELGLNLAAKEVGLNLVKNNKTLDVYTEDDNFSETSTKSDEISDDNNNVFEDYSASDFEMP</sequence>
<comment type="caution">
    <text evidence="2">The sequence shown here is derived from an EMBL/GenBank/DDBJ whole genome shotgun (WGS) entry which is preliminary data.</text>
</comment>
<protein>
    <submittedName>
        <fullName evidence="2">Uncharacterized protein</fullName>
    </submittedName>
</protein>
<dbReference type="AlphaFoldDB" id="A0A8H3XEE7"/>
<proteinExistence type="predicted"/>
<dbReference type="Proteomes" id="UP000439903">
    <property type="component" value="Unassembled WGS sequence"/>
</dbReference>
<evidence type="ECO:0000313" key="2">
    <source>
        <dbReference type="EMBL" id="KAF0455597.1"/>
    </source>
</evidence>
<dbReference type="EMBL" id="WTPW01001113">
    <property type="protein sequence ID" value="KAF0455597.1"/>
    <property type="molecule type" value="Genomic_DNA"/>
</dbReference>
<organism evidence="2 3">
    <name type="scientific">Gigaspora margarita</name>
    <dbReference type="NCBI Taxonomy" id="4874"/>
    <lineage>
        <taxon>Eukaryota</taxon>
        <taxon>Fungi</taxon>
        <taxon>Fungi incertae sedis</taxon>
        <taxon>Mucoromycota</taxon>
        <taxon>Glomeromycotina</taxon>
        <taxon>Glomeromycetes</taxon>
        <taxon>Diversisporales</taxon>
        <taxon>Gigasporaceae</taxon>
        <taxon>Gigaspora</taxon>
    </lineage>
</organism>
<keyword evidence="3" id="KW-1185">Reference proteome</keyword>